<dbReference type="FunFam" id="1.10.287.130:FF:000001">
    <property type="entry name" value="Two-component sensor histidine kinase"/>
    <property type="match status" value="1"/>
</dbReference>
<dbReference type="EMBL" id="FNKH01000002">
    <property type="protein sequence ID" value="SDQ49071.1"/>
    <property type="molecule type" value="Genomic_DNA"/>
</dbReference>
<dbReference type="PRINTS" id="PR00344">
    <property type="entry name" value="BCTRLSENSOR"/>
</dbReference>
<name>A0A1H1BB66_9MICC</name>
<feature type="transmembrane region" description="Helical" evidence="12">
    <location>
        <begin position="158"/>
        <end position="179"/>
    </location>
</feature>
<dbReference type="Gene3D" id="3.30.565.10">
    <property type="entry name" value="Histidine kinase-like ATPase, C-terminal domain"/>
    <property type="match status" value="1"/>
</dbReference>
<dbReference type="Proteomes" id="UP000181917">
    <property type="component" value="Unassembled WGS sequence"/>
</dbReference>
<comment type="subcellular location">
    <subcellularLocation>
        <location evidence="3">Cell membrane</location>
    </subcellularLocation>
</comment>
<evidence type="ECO:0000256" key="6">
    <source>
        <dbReference type="ARBA" id="ARBA00022679"/>
    </source>
</evidence>
<dbReference type="InterPro" id="IPR003661">
    <property type="entry name" value="HisK_dim/P_dom"/>
</dbReference>
<dbReference type="AlphaFoldDB" id="A0A1H1BB66"/>
<evidence type="ECO:0000256" key="2">
    <source>
        <dbReference type="ARBA" id="ARBA00001968"/>
    </source>
</evidence>
<protein>
    <recommendedName>
        <fullName evidence="4">histidine kinase</fullName>
        <ecNumber evidence="4">2.7.13.3</ecNumber>
    </recommendedName>
</protein>
<gene>
    <name evidence="15" type="ORF">SAMN04489742_1322</name>
</gene>
<dbReference type="InterPro" id="IPR004358">
    <property type="entry name" value="Sig_transdc_His_kin-like_C"/>
</dbReference>
<evidence type="ECO:0000313" key="16">
    <source>
        <dbReference type="Proteomes" id="UP000181917"/>
    </source>
</evidence>
<dbReference type="GO" id="GO:0005509">
    <property type="term" value="F:calcium ion binding"/>
    <property type="evidence" value="ECO:0007669"/>
    <property type="project" value="UniProtKB-ARBA"/>
</dbReference>
<evidence type="ECO:0000256" key="1">
    <source>
        <dbReference type="ARBA" id="ARBA00000085"/>
    </source>
</evidence>
<evidence type="ECO:0000256" key="5">
    <source>
        <dbReference type="ARBA" id="ARBA00022553"/>
    </source>
</evidence>
<comment type="cofactor">
    <cofactor evidence="2">
        <name>a divalent metal cation</name>
        <dbReference type="ChEBI" id="CHEBI:60240"/>
    </cofactor>
</comment>
<feature type="domain" description="HAMP" evidence="14">
    <location>
        <begin position="180"/>
        <end position="233"/>
    </location>
</feature>
<dbReference type="PROSITE" id="PS50885">
    <property type="entry name" value="HAMP"/>
    <property type="match status" value="1"/>
</dbReference>
<organism evidence="15 16">
    <name type="scientific">Crystallibacter crystallopoietes</name>
    <dbReference type="NCBI Taxonomy" id="37928"/>
    <lineage>
        <taxon>Bacteria</taxon>
        <taxon>Bacillati</taxon>
        <taxon>Actinomycetota</taxon>
        <taxon>Actinomycetes</taxon>
        <taxon>Micrococcales</taxon>
        <taxon>Micrococcaceae</taxon>
        <taxon>Crystallibacter</taxon>
    </lineage>
</organism>
<dbReference type="FunFam" id="3.30.565.10:FF:000006">
    <property type="entry name" value="Sensor histidine kinase WalK"/>
    <property type="match status" value="1"/>
</dbReference>
<keyword evidence="10" id="KW-0902">Two-component regulatory system</keyword>
<keyword evidence="6" id="KW-0808">Transferase</keyword>
<dbReference type="Pfam" id="PF02518">
    <property type="entry name" value="HATPase_c"/>
    <property type="match status" value="1"/>
</dbReference>
<evidence type="ECO:0000256" key="9">
    <source>
        <dbReference type="ARBA" id="ARBA00022989"/>
    </source>
</evidence>
<proteinExistence type="predicted"/>
<keyword evidence="7 12" id="KW-0812">Transmembrane</keyword>
<dbReference type="STRING" id="37928.SAMN04489742_1322"/>
<evidence type="ECO:0000256" key="4">
    <source>
        <dbReference type="ARBA" id="ARBA00012438"/>
    </source>
</evidence>
<evidence type="ECO:0000256" key="11">
    <source>
        <dbReference type="ARBA" id="ARBA00023136"/>
    </source>
</evidence>
<keyword evidence="5" id="KW-0597">Phosphoprotein</keyword>
<dbReference type="SMART" id="SM00388">
    <property type="entry name" value="HisKA"/>
    <property type="match status" value="1"/>
</dbReference>
<dbReference type="EC" id="2.7.13.3" evidence="4"/>
<evidence type="ECO:0000256" key="8">
    <source>
        <dbReference type="ARBA" id="ARBA00022777"/>
    </source>
</evidence>
<evidence type="ECO:0000256" key="7">
    <source>
        <dbReference type="ARBA" id="ARBA00022692"/>
    </source>
</evidence>
<evidence type="ECO:0000259" key="13">
    <source>
        <dbReference type="PROSITE" id="PS50109"/>
    </source>
</evidence>
<evidence type="ECO:0000259" key="14">
    <source>
        <dbReference type="PROSITE" id="PS50885"/>
    </source>
</evidence>
<feature type="transmembrane region" description="Helical" evidence="12">
    <location>
        <begin position="12"/>
        <end position="37"/>
    </location>
</feature>
<dbReference type="CDD" id="cd00075">
    <property type="entry name" value="HATPase"/>
    <property type="match status" value="1"/>
</dbReference>
<dbReference type="InterPro" id="IPR003660">
    <property type="entry name" value="HAMP_dom"/>
</dbReference>
<dbReference type="SUPFAM" id="SSF158472">
    <property type="entry name" value="HAMP domain-like"/>
    <property type="match status" value="1"/>
</dbReference>
<dbReference type="PROSITE" id="PS50109">
    <property type="entry name" value="HIS_KIN"/>
    <property type="match status" value="1"/>
</dbReference>
<dbReference type="CDD" id="cd06225">
    <property type="entry name" value="HAMP"/>
    <property type="match status" value="1"/>
</dbReference>
<dbReference type="KEGG" id="acry:AC20117_10745"/>
<dbReference type="SMART" id="SM00387">
    <property type="entry name" value="HATPase_c"/>
    <property type="match status" value="1"/>
</dbReference>
<reference evidence="15 16" key="1">
    <citation type="submission" date="2016-10" db="EMBL/GenBank/DDBJ databases">
        <authorList>
            <person name="de Groot N.N."/>
        </authorList>
    </citation>
    <scope>NUCLEOTIDE SEQUENCE [LARGE SCALE GENOMIC DNA]</scope>
    <source>
        <strain evidence="15 16">DSM 20117</strain>
    </source>
</reference>
<comment type="catalytic activity">
    <reaction evidence="1">
        <text>ATP + protein L-histidine = ADP + protein N-phospho-L-histidine.</text>
        <dbReference type="EC" id="2.7.13.3"/>
    </reaction>
</comment>
<keyword evidence="11 12" id="KW-0472">Membrane</keyword>
<dbReference type="Gene3D" id="6.10.340.10">
    <property type="match status" value="1"/>
</dbReference>
<dbReference type="CDD" id="cd00082">
    <property type="entry name" value="HisKA"/>
    <property type="match status" value="1"/>
</dbReference>
<dbReference type="SUPFAM" id="SSF55874">
    <property type="entry name" value="ATPase domain of HSP90 chaperone/DNA topoisomerase II/histidine kinase"/>
    <property type="match status" value="1"/>
</dbReference>
<dbReference type="InterPro" id="IPR005467">
    <property type="entry name" value="His_kinase_dom"/>
</dbReference>
<keyword evidence="8 15" id="KW-0418">Kinase</keyword>
<evidence type="ECO:0000256" key="3">
    <source>
        <dbReference type="ARBA" id="ARBA00004236"/>
    </source>
</evidence>
<sequence>MIQRWKSVSLRTQLVAIICVLMAATIALTSALTIHFLRNDLVNRLDETLKANAGSMSIALLSPSGAVPLGDYHGLMLLPNGGIAKETPQTSEDVPALQKWTYADVRQQGGEFWYTVESKDPDRPHWRAYVYTLQNQLGTVTIAASYEEVETTVETATALSLLLGLFATAAASIIAWLAITRAFKPLSTVEKTAAAIAAGDLTRRVEVRNPNTEIGKLSSSLNAMLAHIETAFAGRAASEKRMRQFVADASHELRTPLVTIRGFSELYRHGALQTQDDVGAAMGRIESEATRMGQLVEDLLTLARVDEARPLEAKPLDLLLLGNDAAMDARASAPDRDIKVIGLDGAGAQPAPIVGDEGRLRQVVANLMTNALRYTPEGSPIEIAVGVEPVIDDKKDSVIEVRDHGPGISEEEAARVFERFYRADSSRYRETGGTGLGLAIVAALVAQHDGTVRLLDTEGGGATMSIRIPYEPAPDDDRSVFEYN</sequence>
<evidence type="ECO:0000256" key="10">
    <source>
        <dbReference type="ARBA" id="ARBA00023012"/>
    </source>
</evidence>
<dbReference type="PANTHER" id="PTHR45436">
    <property type="entry name" value="SENSOR HISTIDINE KINASE YKOH"/>
    <property type="match status" value="1"/>
</dbReference>
<feature type="domain" description="Histidine kinase" evidence="13">
    <location>
        <begin position="248"/>
        <end position="472"/>
    </location>
</feature>
<evidence type="ECO:0000313" key="15">
    <source>
        <dbReference type="EMBL" id="SDQ49071.1"/>
    </source>
</evidence>
<dbReference type="GO" id="GO:0005886">
    <property type="term" value="C:plasma membrane"/>
    <property type="evidence" value="ECO:0007669"/>
    <property type="project" value="UniProtKB-SubCell"/>
</dbReference>
<dbReference type="InterPro" id="IPR036890">
    <property type="entry name" value="HATPase_C_sf"/>
</dbReference>
<dbReference type="Pfam" id="PF00672">
    <property type="entry name" value="HAMP"/>
    <property type="match status" value="1"/>
</dbReference>
<accession>A0A1H1BB66</accession>
<dbReference type="Gene3D" id="1.10.287.130">
    <property type="match status" value="1"/>
</dbReference>
<dbReference type="SMART" id="SM00304">
    <property type="entry name" value="HAMP"/>
    <property type="match status" value="1"/>
</dbReference>
<evidence type="ECO:0000256" key="12">
    <source>
        <dbReference type="SAM" id="Phobius"/>
    </source>
</evidence>
<keyword evidence="9 12" id="KW-1133">Transmembrane helix</keyword>
<dbReference type="SUPFAM" id="SSF47384">
    <property type="entry name" value="Homodimeric domain of signal transducing histidine kinase"/>
    <property type="match status" value="1"/>
</dbReference>
<dbReference type="InterPro" id="IPR050428">
    <property type="entry name" value="TCS_sensor_his_kinase"/>
</dbReference>
<dbReference type="InterPro" id="IPR036097">
    <property type="entry name" value="HisK_dim/P_sf"/>
</dbReference>
<dbReference type="PANTHER" id="PTHR45436:SF5">
    <property type="entry name" value="SENSOR HISTIDINE KINASE TRCS"/>
    <property type="match status" value="1"/>
</dbReference>
<keyword evidence="16" id="KW-1185">Reference proteome</keyword>
<dbReference type="OrthoDB" id="9786919at2"/>
<dbReference type="Pfam" id="PF00512">
    <property type="entry name" value="HisKA"/>
    <property type="match status" value="1"/>
</dbReference>
<dbReference type="GO" id="GO:0000155">
    <property type="term" value="F:phosphorelay sensor kinase activity"/>
    <property type="evidence" value="ECO:0007669"/>
    <property type="project" value="InterPro"/>
</dbReference>
<dbReference type="InterPro" id="IPR003594">
    <property type="entry name" value="HATPase_dom"/>
</dbReference>